<evidence type="ECO:0000256" key="1">
    <source>
        <dbReference type="SAM" id="MobiDB-lite"/>
    </source>
</evidence>
<dbReference type="InParanoid" id="G4U1T4"/>
<keyword evidence="3" id="KW-1185">Reference proteome</keyword>
<comment type="caution">
    <text evidence="2">The sequence shown here is derived from an EMBL/GenBank/DDBJ whole genome shotgun (WGS) entry which is preliminary data.</text>
</comment>
<dbReference type="EMBL" id="CAFZ01001692">
    <property type="protein sequence ID" value="CCA77527.1"/>
    <property type="molecule type" value="Genomic_DNA"/>
</dbReference>
<protein>
    <submittedName>
        <fullName evidence="2">Uncharacterized protein</fullName>
    </submittedName>
</protein>
<evidence type="ECO:0000313" key="2">
    <source>
        <dbReference type="EMBL" id="CCA77527.1"/>
    </source>
</evidence>
<dbReference type="Proteomes" id="UP000007148">
    <property type="component" value="Unassembled WGS sequence"/>
</dbReference>
<accession>G4U1T4</accession>
<evidence type="ECO:0000313" key="3">
    <source>
        <dbReference type="Proteomes" id="UP000007148"/>
    </source>
</evidence>
<dbReference type="AlphaFoldDB" id="G4U1T4"/>
<organism evidence="2 3">
    <name type="scientific">Serendipita indica (strain DSM 11827)</name>
    <name type="common">Root endophyte fungus</name>
    <name type="synonym">Piriformospora indica</name>
    <dbReference type="NCBI Taxonomy" id="1109443"/>
    <lineage>
        <taxon>Eukaryota</taxon>
        <taxon>Fungi</taxon>
        <taxon>Dikarya</taxon>
        <taxon>Basidiomycota</taxon>
        <taxon>Agaricomycotina</taxon>
        <taxon>Agaricomycetes</taxon>
        <taxon>Sebacinales</taxon>
        <taxon>Serendipitaceae</taxon>
        <taxon>Serendipita</taxon>
    </lineage>
</organism>
<gene>
    <name evidence="2" type="ORF">PIIN_11504</name>
</gene>
<dbReference type="HOGENOM" id="CLU_3242375_0_0_1"/>
<feature type="region of interest" description="Disordered" evidence="1">
    <location>
        <begin position="1"/>
        <end position="28"/>
    </location>
</feature>
<name>G4U1T4_SERID</name>
<proteinExistence type="predicted"/>
<reference evidence="2 3" key="1">
    <citation type="journal article" date="2011" name="PLoS Pathog.">
        <title>Endophytic Life Strategies Decoded by Genome and Transcriptome Analyses of the Mutualistic Root Symbiont Piriformospora indica.</title>
        <authorList>
            <person name="Zuccaro A."/>
            <person name="Lahrmann U."/>
            <person name="Guldener U."/>
            <person name="Langen G."/>
            <person name="Pfiffi S."/>
            <person name="Biedenkopf D."/>
            <person name="Wong P."/>
            <person name="Samans B."/>
            <person name="Grimm C."/>
            <person name="Basiewicz M."/>
            <person name="Murat C."/>
            <person name="Martin F."/>
            <person name="Kogel K.H."/>
        </authorList>
    </citation>
    <scope>NUCLEOTIDE SEQUENCE [LARGE SCALE GENOMIC DNA]</scope>
    <source>
        <strain evidence="2 3">DSM 11827</strain>
    </source>
</reference>
<sequence length="43" mass="4857">MLLPKENYHPLAHHGTEDMSSDQGNAEAEAIYLDASETNWIKE</sequence>